<proteinExistence type="predicted"/>
<dbReference type="Proteomes" id="UP001288387">
    <property type="component" value="Unassembled WGS sequence"/>
</dbReference>
<dbReference type="CDD" id="cd01646">
    <property type="entry name" value="RT_Bac_retron_I"/>
    <property type="match status" value="1"/>
</dbReference>
<dbReference type="RefSeq" id="WP_312591144.1">
    <property type="nucleotide sequence ID" value="NZ_JAVTIG010000018.1"/>
</dbReference>
<reference evidence="2" key="1">
    <citation type="submission" date="2023-12" db="EMBL/GenBank/DDBJ databases">
        <title>'Antibacterial potential of Stenotrophomonas maltophilia cystic fibrosis isolates' (manuscript under preparation).</title>
        <authorList>
            <person name="Crisan C.V."/>
            <person name="Pettis M."/>
            <person name="Goldberg J.B."/>
        </authorList>
    </citation>
    <scope>NUCLEOTIDE SEQUENCE</scope>
    <source>
        <strain evidence="2">CCV129</strain>
    </source>
</reference>
<sequence>MSLFDDLLGRGYFPIQLPPGFTTSTFSSERGSYEDDWPGKPPITMAERFSVPRSSFYRRNTAILNPIGFYHLAHRVSLYWDEIKEHYEKSNTSRSIPKSGGTLRAIKLTKFSELQEDKVTESSGFRFALVTDISSFFPSIYTHSIPWALHGKVVAKANREKTDELFGNWLDARSQNAQDGQTIGLPIGPDTSHIIAETIGVAIDIEVAASLGARPAGFRYVDDFYLFFNERADAERALAAVVKAAGIYELQINPAKTRIVEVQDIVEDSWKFSVKKLRIGPKRRAQRNDLHHYFEALLSLERRFKDESIVKYGLKQLSSMIVKKPNWDVLEAYLYKCGYGFPNTIQIVAHFLATYKFHGYDIDHAAATRFCNNLLLSCAASDHHGEVAWLLWISKELEVTLTDDAVLEVAKMGSPACTLILLDLHHKGIAPSPIPVEYLQPHTNSLALRGQHWLLAYEAGRRKWLGNTNISYIKNDPYFGPMLRAGVEFYDADHRLPPIFKLKDDADQAFEFDSDDDIASDFDFDDMDEEYFDTDDEHDDDDDDDDDEDEDEDDEDDDDEDEDEDEDD</sequence>
<organism evidence="2 3">
    <name type="scientific">Stenotrophomonas maltophilia</name>
    <name type="common">Pseudomonas maltophilia</name>
    <name type="synonym">Xanthomonas maltophilia</name>
    <dbReference type="NCBI Taxonomy" id="40324"/>
    <lineage>
        <taxon>Bacteria</taxon>
        <taxon>Pseudomonadati</taxon>
        <taxon>Pseudomonadota</taxon>
        <taxon>Gammaproteobacteria</taxon>
        <taxon>Lysobacterales</taxon>
        <taxon>Lysobacteraceae</taxon>
        <taxon>Stenotrophomonas</taxon>
        <taxon>Stenotrophomonas maltophilia group</taxon>
    </lineage>
</organism>
<keyword evidence="2" id="KW-0808">Transferase</keyword>
<accession>A0AAJ2WNB0</accession>
<comment type="caution">
    <text evidence="2">The sequence shown here is derived from an EMBL/GenBank/DDBJ whole genome shotgun (WGS) entry which is preliminary data.</text>
</comment>
<dbReference type="AlphaFoldDB" id="A0AAJ2WNB0"/>
<dbReference type="GO" id="GO:0003964">
    <property type="term" value="F:RNA-directed DNA polymerase activity"/>
    <property type="evidence" value="ECO:0007669"/>
    <property type="project" value="UniProtKB-KW"/>
</dbReference>
<keyword evidence="2" id="KW-0695">RNA-directed DNA polymerase</keyword>
<protein>
    <submittedName>
        <fullName evidence="2">RNA-directed DNA polymerase</fullName>
    </submittedName>
</protein>
<evidence type="ECO:0000313" key="2">
    <source>
        <dbReference type="EMBL" id="MDZ5766858.1"/>
    </source>
</evidence>
<name>A0AAJ2WNB0_STEMA</name>
<dbReference type="EMBL" id="JAXRVB010000041">
    <property type="protein sequence ID" value="MDZ5766858.1"/>
    <property type="molecule type" value="Genomic_DNA"/>
</dbReference>
<gene>
    <name evidence="2" type="ORF">U4I38_20515</name>
</gene>
<feature type="region of interest" description="Disordered" evidence="1">
    <location>
        <begin position="515"/>
        <end position="568"/>
    </location>
</feature>
<keyword evidence="2" id="KW-0548">Nucleotidyltransferase</keyword>
<evidence type="ECO:0000256" key="1">
    <source>
        <dbReference type="SAM" id="MobiDB-lite"/>
    </source>
</evidence>
<evidence type="ECO:0000313" key="3">
    <source>
        <dbReference type="Proteomes" id="UP001288387"/>
    </source>
</evidence>